<feature type="signal peptide" evidence="7">
    <location>
        <begin position="1"/>
        <end position="17"/>
    </location>
</feature>
<keyword evidence="2" id="KW-0853">WD repeat</keyword>
<dbReference type="Proteomes" id="UP000070544">
    <property type="component" value="Unassembled WGS sequence"/>
</dbReference>
<protein>
    <recommendedName>
        <fullName evidence="5">Cilia- and flagella-associated protein 251</fullName>
    </recommendedName>
</protein>
<accession>A0A139AQE3</accession>
<keyword evidence="3" id="KW-0677">Repeat</keyword>
<keyword evidence="9" id="KW-1185">Reference proteome</keyword>
<dbReference type="SMART" id="SM00320">
    <property type="entry name" value="WD40"/>
    <property type="match status" value="8"/>
</dbReference>
<keyword evidence="4" id="KW-0966">Cell projection</keyword>
<evidence type="ECO:0000256" key="7">
    <source>
        <dbReference type="SAM" id="SignalP"/>
    </source>
</evidence>
<dbReference type="AlphaFoldDB" id="A0A139AQE3"/>
<dbReference type="PANTHER" id="PTHR13720">
    <property type="entry name" value="WD-40 REPEAT PROTEIN"/>
    <property type="match status" value="1"/>
</dbReference>
<evidence type="ECO:0000256" key="5">
    <source>
        <dbReference type="ARBA" id="ARBA00040994"/>
    </source>
</evidence>
<dbReference type="PANTHER" id="PTHR13720:SF13">
    <property type="entry name" value="CILIA- AND FLAGELLA-ASSOCIATED PROTEIN 251"/>
    <property type="match status" value="1"/>
</dbReference>
<evidence type="ECO:0000256" key="1">
    <source>
        <dbReference type="ARBA" id="ARBA00004138"/>
    </source>
</evidence>
<dbReference type="STRING" id="1344416.A0A139AQE3"/>
<evidence type="ECO:0000256" key="4">
    <source>
        <dbReference type="ARBA" id="ARBA00023273"/>
    </source>
</evidence>
<evidence type="ECO:0000256" key="2">
    <source>
        <dbReference type="ARBA" id="ARBA00022574"/>
    </source>
</evidence>
<organism evidence="8 9">
    <name type="scientific">Gonapodya prolifera (strain JEL478)</name>
    <name type="common">Monoblepharis prolifera</name>
    <dbReference type="NCBI Taxonomy" id="1344416"/>
    <lineage>
        <taxon>Eukaryota</taxon>
        <taxon>Fungi</taxon>
        <taxon>Fungi incertae sedis</taxon>
        <taxon>Chytridiomycota</taxon>
        <taxon>Chytridiomycota incertae sedis</taxon>
        <taxon>Monoblepharidomycetes</taxon>
        <taxon>Monoblepharidales</taxon>
        <taxon>Gonapodyaceae</taxon>
        <taxon>Gonapodya</taxon>
    </lineage>
</organism>
<dbReference type="SUPFAM" id="SSF50978">
    <property type="entry name" value="WD40 repeat-like"/>
    <property type="match status" value="2"/>
</dbReference>
<evidence type="ECO:0000313" key="8">
    <source>
        <dbReference type="EMBL" id="KXS18705.1"/>
    </source>
</evidence>
<evidence type="ECO:0000313" key="9">
    <source>
        <dbReference type="Proteomes" id="UP000070544"/>
    </source>
</evidence>
<feature type="compositionally biased region" description="Polar residues" evidence="6">
    <location>
        <begin position="1126"/>
        <end position="1139"/>
    </location>
</feature>
<name>A0A139AQE3_GONPJ</name>
<comment type="subcellular location">
    <subcellularLocation>
        <location evidence="1">Cell projection</location>
        <location evidence="1">Cilium</location>
    </subcellularLocation>
</comment>
<dbReference type="EMBL" id="KQ965741">
    <property type="protein sequence ID" value="KXS18705.1"/>
    <property type="molecule type" value="Genomic_DNA"/>
</dbReference>
<dbReference type="InterPro" id="IPR001680">
    <property type="entry name" value="WD40_rpt"/>
</dbReference>
<dbReference type="InterPro" id="IPR050630">
    <property type="entry name" value="WD_repeat_EMAP"/>
</dbReference>
<feature type="chain" id="PRO_5007296359" description="Cilia- and flagella-associated protein 251" evidence="7">
    <location>
        <begin position="18"/>
        <end position="1168"/>
    </location>
</feature>
<keyword evidence="7" id="KW-0732">Signal</keyword>
<reference evidence="8 9" key="1">
    <citation type="journal article" date="2015" name="Genome Biol. Evol.">
        <title>Phylogenomic analyses indicate that early fungi evolved digesting cell walls of algal ancestors of land plants.</title>
        <authorList>
            <person name="Chang Y."/>
            <person name="Wang S."/>
            <person name="Sekimoto S."/>
            <person name="Aerts A.L."/>
            <person name="Choi C."/>
            <person name="Clum A."/>
            <person name="LaButti K.M."/>
            <person name="Lindquist E.A."/>
            <person name="Yee Ngan C."/>
            <person name="Ohm R.A."/>
            <person name="Salamov A.A."/>
            <person name="Grigoriev I.V."/>
            <person name="Spatafora J.W."/>
            <person name="Berbee M.L."/>
        </authorList>
    </citation>
    <scope>NUCLEOTIDE SEQUENCE [LARGE SCALE GENOMIC DNA]</scope>
    <source>
        <strain evidence="8 9">JEL478</strain>
    </source>
</reference>
<evidence type="ECO:0000256" key="3">
    <source>
        <dbReference type="ARBA" id="ARBA00022737"/>
    </source>
</evidence>
<evidence type="ECO:0000256" key="6">
    <source>
        <dbReference type="SAM" id="MobiDB-lite"/>
    </source>
</evidence>
<dbReference type="InterPro" id="IPR015943">
    <property type="entry name" value="WD40/YVTN_repeat-like_dom_sf"/>
</dbReference>
<feature type="region of interest" description="Disordered" evidence="6">
    <location>
        <begin position="1120"/>
        <end position="1144"/>
    </location>
</feature>
<dbReference type="GO" id="GO:0031514">
    <property type="term" value="C:motile cilium"/>
    <property type="evidence" value="ECO:0007669"/>
    <property type="project" value="TreeGrafter"/>
</dbReference>
<dbReference type="OrthoDB" id="6252103at2759"/>
<sequence length="1168" mass="125337">MQSLSATLFPFLAFATGGKNLVWSFGVSTSPATGVNDLSDGHRKVVFYTAAHSGVLFDYANNRQYLLQGHASAISASASSSDRRWLATADAGPSPLLILWDTLPHLSAPTSSNLANANSAYALPVRTLFDPHGGRGVAALEFSRDALYLYTLSAVGLDPFTEASPNVLESDKSPKTSAPSTTTSHQTLCIWDWTDPSPNPLITVTLKTSDPQTVLRVSPDDPGLLMTNGTKEVWFWTWDRQTGEMVQKIGETNVDIFHRPPPIFLHSTFLPTTPYAVSTTASGELVLWSDRPVADFAARLPKGSRGAAKYVKIGGMASGTQEKEKGPTAGEIGMDSGSKGGCVEVVGGKYIVVGGTDGAVRVYDFQFRILTWFEKMAAGPIISMSFAGPVADGEENEVLVPHLQLPQFVVLTSRSKIVLAAHSLRALEPAAAPLSTQGTWKSGQVVTSKKPDLPAAKGTGGGGKLVDGAAVPREGPGRGRGVHKTDGAAPSGIAAIDPSLAGLETDYFVKVLVVGQMGSVTGVATSPRARLLTDGTRPRQLVAVVGMGGCVQVFDASTRALQRSRILEQTTEKVFDDQERTDSVYGPTKKKKVMVTEHLPALCVAWCPDRSVLAVGLANGHLRILSAGTLEDVADFDVGKDPVERVLFSDDGDNLACADGGCAVSYFASRHRGHNPANETVERRADKGTWCWVGKARAHSGKIVSLLFLHRESPQDHLMKTENEATASNRDECPRLLSVATDKNVAEYDLRSSSEADGLQIESVRKVSQTAIPLCAIHAPGSNLFTPSTTSQAPASAPVVTDPWILFGTSHFKFRIHSADSFICRKTVLGPTFGGPICEMAVVPATEPGGPGSEQYIVWRSNEKLVGLMKLPLDGNPNRFTAIVAHPGQIVNLVLTTDPPTLLTAGGPDGVVNQWTLNTGVLDSQIAQGGAGFEPFLRMLDDQGVEGPVFKEVEDYFYFSQLRAGGEDYSKGERPICDTVPVQELESIMAALGYYQTVQESEEMRNEVKMGNFELTGKLVTEVGLEDIIKFVEVTQYEVEAALEATKEFDKFAVEKNGISESDSGDHRESDGTVAFFRSSLVQMLQQHGEPMQRAEFDELVHTLLSSQSGLIPPRFMLPPPLPGQESLNGNLPKQSSSPKYAMPSTITGREFISSVLGMQSVDDEGNN</sequence>
<dbReference type="Gene3D" id="2.130.10.10">
    <property type="entry name" value="YVTN repeat-like/Quinoprotein amine dehydrogenase"/>
    <property type="match status" value="2"/>
</dbReference>
<feature type="region of interest" description="Disordered" evidence="6">
    <location>
        <begin position="442"/>
        <end position="486"/>
    </location>
</feature>
<gene>
    <name evidence="8" type="ORF">M427DRAFT_143741</name>
</gene>
<dbReference type="InterPro" id="IPR036322">
    <property type="entry name" value="WD40_repeat_dom_sf"/>
</dbReference>
<proteinExistence type="predicted"/>
<dbReference type="OMA" id="YYAQIRA"/>